<dbReference type="Pfam" id="PF00581">
    <property type="entry name" value="Rhodanese"/>
    <property type="match status" value="1"/>
</dbReference>
<dbReference type="OrthoDB" id="9808735at2"/>
<evidence type="ECO:0000259" key="2">
    <source>
        <dbReference type="PROSITE" id="PS50206"/>
    </source>
</evidence>
<reference evidence="3 4" key="1">
    <citation type="submission" date="2019-06" db="EMBL/GenBank/DDBJ databases">
        <title>Genomic insights into carbon and energy metabolism of Deferribacter autotrophicus revealed new metabolic traits in the phylum Deferribacteres.</title>
        <authorList>
            <person name="Slobodkin A.I."/>
            <person name="Slobodkina G.B."/>
            <person name="Allioux M."/>
            <person name="Alain K."/>
            <person name="Jebbar M."/>
            <person name="Shadrin V."/>
            <person name="Kublanov I.V."/>
            <person name="Toshchakov S.V."/>
            <person name="Bonch-Osmolovskaya E.A."/>
        </authorList>
    </citation>
    <scope>NUCLEOTIDE SEQUENCE [LARGE SCALE GENOMIC DNA]</scope>
    <source>
        <strain evidence="3 4">SL50</strain>
    </source>
</reference>
<name>A0A5A8F8J2_9BACT</name>
<keyword evidence="4" id="KW-1185">Reference proteome</keyword>
<dbReference type="SMART" id="SM00450">
    <property type="entry name" value="RHOD"/>
    <property type="match status" value="1"/>
</dbReference>
<keyword evidence="1" id="KW-0711">Selenium</keyword>
<dbReference type="GO" id="GO:0002098">
    <property type="term" value="P:tRNA wobble uridine modification"/>
    <property type="evidence" value="ECO:0007669"/>
    <property type="project" value="InterPro"/>
</dbReference>
<dbReference type="NCBIfam" id="NF008750">
    <property type="entry name" value="PRK11784.1-2"/>
    <property type="match status" value="1"/>
</dbReference>
<dbReference type="Gene3D" id="3.40.250.10">
    <property type="entry name" value="Rhodanese-like domain"/>
    <property type="match status" value="1"/>
</dbReference>
<dbReference type="RefSeq" id="WP_149266147.1">
    <property type="nucleotide sequence ID" value="NZ_VFJB01000004.1"/>
</dbReference>
<dbReference type="PANTHER" id="PTHR30401">
    <property type="entry name" value="TRNA 2-SELENOURIDINE SYNTHASE"/>
    <property type="match status" value="1"/>
</dbReference>
<dbReference type="SUPFAM" id="SSF52821">
    <property type="entry name" value="Rhodanese/Cell cycle control phosphatase"/>
    <property type="match status" value="1"/>
</dbReference>
<dbReference type="EMBL" id="VFJB01000004">
    <property type="protein sequence ID" value="KAA0258593.1"/>
    <property type="molecule type" value="Genomic_DNA"/>
</dbReference>
<evidence type="ECO:0000313" key="3">
    <source>
        <dbReference type="EMBL" id="KAA0258593.1"/>
    </source>
</evidence>
<dbReference type="InterPro" id="IPR058840">
    <property type="entry name" value="AAA_SelU"/>
</dbReference>
<dbReference type="InterPro" id="IPR027417">
    <property type="entry name" value="P-loop_NTPase"/>
</dbReference>
<organism evidence="3 4">
    <name type="scientific">Deferribacter autotrophicus</name>
    <dbReference type="NCBI Taxonomy" id="500465"/>
    <lineage>
        <taxon>Bacteria</taxon>
        <taxon>Pseudomonadati</taxon>
        <taxon>Deferribacterota</taxon>
        <taxon>Deferribacteres</taxon>
        <taxon>Deferribacterales</taxon>
        <taxon>Deferribacteraceae</taxon>
        <taxon>Deferribacter</taxon>
    </lineage>
</organism>
<sequence>MLYIEEVILEDVLNKGLSNFNLIDVRSPSEFLEDHLPNAVNIPILDDEERAIIGTIYKKEGAHTAKFKGIEIVSPKLPTLMNQVKDIVTKNNKNTIMYCWRGGDRSEAMVAFSKLSGLNVSKLKGGYKTFRKFVFNFFEYQLGSSYKPKTIVIYGPTGSAKTTILRTLKSEDFPIIDLEGGAAHKGSSFGFIGEPEFPHITQKYFETKIWKDFYDSNYNNFVILEGESKKIGKVTIPNSLFNMMNTGISILVNPSIDFRVKYTLDNYLPYSDENSISIALSKIKKYLGQQKVSELFEYYKQKRYSDFVYNLLVNYYDPLYKKSLPAKIDYIITYESIEEGLKNVKEIYSTICGSCSTSSI</sequence>
<dbReference type="Proteomes" id="UP000322876">
    <property type="component" value="Unassembled WGS sequence"/>
</dbReference>
<dbReference type="PANTHER" id="PTHR30401:SF0">
    <property type="entry name" value="TRNA 2-SELENOURIDINE SYNTHASE"/>
    <property type="match status" value="1"/>
</dbReference>
<dbReference type="NCBIfam" id="TIGR03167">
    <property type="entry name" value="tRNA_sel_U_synt"/>
    <property type="match status" value="1"/>
</dbReference>
<dbReference type="InterPro" id="IPR036873">
    <property type="entry name" value="Rhodanese-like_dom_sf"/>
</dbReference>
<dbReference type="PROSITE" id="PS50206">
    <property type="entry name" value="RHODANESE_3"/>
    <property type="match status" value="1"/>
</dbReference>
<dbReference type="InterPro" id="IPR017582">
    <property type="entry name" value="SelU"/>
</dbReference>
<accession>A0A5A8F8J2</accession>
<feature type="domain" description="Rhodanese" evidence="2">
    <location>
        <begin position="16"/>
        <end position="139"/>
    </location>
</feature>
<comment type="caution">
    <text evidence="3">The sequence shown here is derived from an EMBL/GenBank/DDBJ whole genome shotgun (WGS) entry which is preliminary data.</text>
</comment>
<evidence type="ECO:0000256" key="1">
    <source>
        <dbReference type="ARBA" id="ARBA00023266"/>
    </source>
</evidence>
<dbReference type="SUPFAM" id="SSF52540">
    <property type="entry name" value="P-loop containing nucleoside triphosphate hydrolases"/>
    <property type="match status" value="1"/>
</dbReference>
<dbReference type="Pfam" id="PF26341">
    <property type="entry name" value="AAA_SelU"/>
    <property type="match status" value="1"/>
</dbReference>
<proteinExistence type="predicted"/>
<dbReference type="AlphaFoldDB" id="A0A5A8F8J2"/>
<dbReference type="GO" id="GO:0043828">
    <property type="term" value="F:tRNA 2-selenouridine synthase activity"/>
    <property type="evidence" value="ECO:0007669"/>
    <property type="project" value="InterPro"/>
</dbReference>
<dbReference type="InterPro" id="IPR001763">
    <property type="entry name" value="Rhodanese-like_dom"/>
</dbReference>
<evidence type="ECO:0000313" key="4">
    <source>
        <dbReference type="Proteomes" id="UP000322876"/>
    </source>
</evidence>
<gene>
    <name evidence="3" type="primary">mnmH</name>
    <name evidence="3" type="ORF">FHQ18_05385</name>
</gene>
<protein>
    <submittedName>
        <fullName evidence="3">tRNA 2-selenouridine(34) synthase MnmH</fullName>
    </submittedName>
</protein>